<evidence type="ECO:0000256" key="1">
    <source>
        <dbReference type="SAM" id="MobiDB-lite"/>
    </source>
</evidence>
<reference evidence="3" key="1">
    <citation type="journal article" date="2019" name="Int. J. Syst. Evol. Microbiol.">
        <title>The Global Catalogue of Microorganisms (GCM) 10K type strain sequencing project: providing services to taxonomists for standard genome sequencing and annotation.</title>
        <authorList>
            <consortium name="The Broad Institute Genomics Platform"/>
            <consortium name="The Broad Institute Genome Sequencing Center for Infectious Disease"/>
            <person name="Wu L."/>
            <person name="Ma J."/>
        </authorList>
    </citation>
    <scope>NUCLEOTIDE SEQUENCE [LARGE SCALE GENOMIC DNA]</scope>
    <source>
        <strain evidence="3">JCM 9687</strain>
    </source>
</reference>
<evidence type="ECO:0000313" key="2">
    <source>
        <dbReference type="EMBL" id="GAA3361157.1"/>
    </source>
</evidence>
<gene>
    <name evidence="2" type="ORF">GCM10020366_44020</name>
</gene>
<evidence type="ECO:0000313" key="3">
    <source>
        <dbReference type="Proteomes" id="UP001500483"/>
    </source>
</evidence>
<feature type="region of interest" description="Disordered" evidence="1">
    <location>
        <begin position="16"/>
        <end position="41"/>
    </location>
</feature>
<comment type="caution">
    <text evidence="2">The sequence shown here is derived from an EMBL/GenBank/DDBJ whole genome shotgun (WGS) entry which is preliminary data.</text>
</comment>
<organism evidence="2 3">
    <name type="scientific">Saccharopolyspora gregorii</name>
    <dbReference type="NCBI Taxonomy" id="33914"/>
    <lineage>
        <taxon>Bacteria</taxon>
        <taxon>Bacillati</taxon>
        <taxon>Actinomycetota</taxon>
        <taxon>Actinomycetes</taxon>
        <taxon>Pseudonocardiales</taxon>
        <taxon>Pseudonocardiaceae</taxon>
        <taxon>Saccharopolyspora</taxon>
    </lineage>
</organism>
<name>A0ABP6RUW9_9PSEU</name>
<keyword evidence="3" id="KW-1185">Reference proteome</keyword>
<protein>
    <submittedName>
        <fullName evidence="2">Uncharacterized protein</fullName>
    </submittedName>
</protein>
<accession>A0ABP6RUW9</accession>
<dbReference type="EMBL" id="BAAAYK010000038">
    <property type="protein sequence ID" value="GAA3361157.1"/>
    <property type="molecule type" value="Genomic_DNA"/>
</dbReference>
<proteinExistence type="predicted"/>
<sequence length="115" mass="12621">MIVPMATEATSAKTANVFSTDLTPERNACTAPGSRPARAGDEDLAGIHRRAGPRTVPDAGPGALRSRELSAGEVSGAPLSRAIRRTWRTPLIRQFDHRRRYYRVKVRALRCRGDP</sequence>
<dbReference type="Proteomes" id="UP001500483">
    <property type="component" value="Unassembled WGS sequence"/>
</dbReference>